<dbReference type="Pfam" id="PF13561">
    <property type="entry name" value="adh_short_C2"/>
    <property type="match status" value="1"/>
</dbReference>
<dbReference type="SMART" id="SM00822">
    <property type="entry name" value="PKS_KR"/>
    <property type="match status" value="1"/>
</dbReference>
<dbReference type="AlphaFoldDB" id="A0A370FWY5"/>
<dbReference type="PANTHER" id="PTHR42760">
    <property type="entry name" value="SHORT-CHAIN DEHYDROGENASES/REDUCTASES FAMILY MEMBER"/>
    <property type="match status" value="1"/>
</dbReference>
<evidence type="ECO:0000313" key="4">
    <source>
        <dbReference type="EMBL" id="MBB2188135.1"/>
    </source>
</evidence>
<dbReference type="SUPFAM" id="SSF51735">
    <property type="entry name" value="NAD(P)-binding Rossmann-fold domains"/>
    <property type="match status" value="1"/>
</dbReference>
<name>A0A370FWY5_GLULI</name>
<dbReference type="OrthoDB" id="9804774at2"/>
<evidence type="ECO:0000256" key="1">
    <source>
        <dbReference type="ARBA" id="ARBA00006484"/>
    </source>
</evidence>
<dbReference type="EMBL" id="QQAW01000013">
    <property type="protein sequence ID" value="RDI36082.1"/>
    <property type="molecule type" value="Genomic_DNA"/>
</dbReference>
<dbReference type="GO" id="GO:0016616">
    <property type="term" value="F:oxidoreductase activity, acting on the CH-OH group of donors, NAD or NADP as acceptor"/>
    <property type="evidence" value="ECO:0007669"/>
    <property type="project" value="UniProtKB-ARBA"/>
</dbReference>
<dbReference type="PRINTS" id="PR00081">
    <property type="entry name" value="GDHRDH"/>
</dbReference>
<dbReference type="Gene3D" id="3.40.50.720">
    <property type="entry name" value="NAD(P)-binding Rossmann-like Domain"/>
    <property type="match status" value="1"/>
</dbReference>
<evidence type="ECO:0000313" key="5">
    <source>
        <dbReference type="EMBL" id="RDI36082.1"/>
    </source>
</evidence>
<proteinExistence type="inferred from homology"/>
<dbReference type="InterPro" id="IPR057326">
    <property type="entry name" value="KR_dom"/>
</dbReference>
<feature type="domain" description="Ketoreductase" evidence="3">
    <location>
        <begin position="12"/>
        <end position="196"/>
    </location>
</feature>
<gene>
    <name evidence="5" type="ORF">C7453_11331</name>
    <name evidence="4" type="ORF">HLH32_17510</name>
</gene>
<dbReference type="InterPro" id="IPR036291">
    <property type="entry name" value="NAD(P)-bd_dom_sf"/>
</dbReference>
<dbReference type="Proteomes" id="UP000562982">
    <property type="component" value="Unassembled WGS sequence"/>
</dbReference>
<sequence>MPASPLFDLTGRLALVTGSSGGIGYAIAAGLADAGAHVILNGRDATKLEEAAARLRDTTPQGATRTILTRPFDVTDRQAVEGAVGAIEAEDGPIRILVNNAGIQRRAPLDVFPPEDWSEIIRTNLDSVFFVGTAVARHMIPRGMGKIINIGSVQCELARPGIAPYTATKGAVKNLTRGMCADWARHGMQINAIGPGYFETPLNRALVEDPEFNAWLTKRTPAGRWGKVEELQGATIFLASDASSFVNGQTLYVDGGVLSVL</sequence>
<comment type="similarity">
    <text evidence="1">Belongs to the short-chain dehydrogenases/reductases (SDR) family.</text>
</comment>
<dbReference type="FunFam" id="3.40.50.720:FF:000084">
    <property type="entry name" value="Short-chain dehydrogenase reductase"/>
    <property type="match status" value="1"/>
</dbReference>
<accession>A0A370FWY5</accession>
<organism evidence="5 6">
    <name type="scientific">Gluconacetobacter liquefaciens</name>
    <name type="common">Acetobacter liquefaciens</name>
    <dbReference type="NCBI Taxonomy" id="89584"/>
    <lineage>
        <taxon>Bacteria</taxon>
        <taxon>Pseudomonadati</taxon>
        <taxon>Pseudomonadota</taxon>
        <taxon>Alphaproteobacteria</taxon>
        <taxon>Acetobacterales</taxon>
        <taxon>Acetobacteraceae</taxon>
        <taxon>Gluconacetobacter</taxon>
    </lineage>
</organism>
<evidence type="ECO:0000313" key="7">
    <source>
        <dbReference type="Proteomes" id="UP000562982"/>
    </source>
</evidence>
<dbReference type="RefSeq" id="WP_114729049.1">
    <property type="nucleotide sequence ID" value="NZ_BJMI01000018.1"/>
</dbReference>
<reference evidence="5 6" key="1">
    <citation type="submission" date="2018-07" db="EMBL/GenBank/DDBJ databases">
        <title>Genomic Encyclopedia of Type Strains, Phase IV (KMG-IV): sequencing the most valuable type-strain genomes for metagenomic binning, comparative biology and taxonomic classification.</title>
        <authorList>
            <person name="Goeker M."/>
        </authorList>
    </citation>
    <scope>NUCLEOTIDE SEQUENCE [LARGE SCALE GENOMIC DNA]</scope>
    <source>
        <strain evidence="5 6">DSM 5603</strain>
    </source>
</reference>
<keyword evidence="2" id="KW-0560">Oxidoreductase</keyword>
<keyword evidence="6" id="KW-1185">Reference proteome</keyword>
<dbReference type="PANTHER" id="PTHR42760:SF5">
    <property type="entry name" value="2-DEHYDRO-3-DEOXY-D-GLUCONATE 5-DEHYDROGENASE"/>
    <property type="match status" value="1"/>
</dbReference>
<comment type="caution">
    <text evidence="5">The sequence shown here is derived from an EMBL/GenBank/DDBJ whole genome shotgun (WGS) entry which is preliminary data.</text>
</comment>
<dbReference type="EMBL" id="JABEQI010000015">
    <property type="protein sequence ID" value="MBB2188135.1"/>
    <property type="molecule type" value="Genomic_DNA"/>
</dbReference>
<dbReference type="PRINTS" id="PR00080">
    <property type="entry name" value="SDRFAMILY"/>
</dbReference>
<dbReference type="InterPro" id="IPR002347">
    <property type="entry name" value="SDR_fam"/>
</dbReference>
<evidence type="ECO:0000259" key="3">
    <source>
        <dbReference type="SMART" id="SM00822"/>
    </source>
</evidence>
<protein>
    <submittedName>
        <fullName evidence="5">Glucose 1-dehydrogenase</fullName>
    </submittedName>
    <submittedName>
        <fullName evidence="4">SDR family oxidoreductase</fullName>
    </submittedName>
</protein>
<dbReference type="NCBIfam" id="NF005711">
    <property type="entry name" value="PRK07523.1"/>
    <property type="match status" value="1"/>
</dbReference>
<dbReference type="InterPro" id="IPR020904">
    <property type="entry name" value="Sc_DH/Rdtase_CS"/>
</dbReference>
<evidence type="ECO:0000256" key="2">
    <source>
        <dbReference type="ARBA" id="ARBA00023002"/>
    </source>
</evidence>
<dbReference type="CDD" id="cd05347">
    <property type="entry name" value="Ga5DH-like_SDR_c"/>
    <property type="match status" value="1"/>
</dbReference>
<dbReference type="Proteomes" id="UP000254958">
    <property type="component" value="Unassembled WGS sequence"/>
</dbReference>
<reference evidence="4 7" key="2">
    <citation type="submission" date="2020-04" db="EMBL/GenBank/DDBJ databases">
        <title>Description of novel Gluconacetobacter.</title>
        <authorList>
            <person name="Sombolestani A."/>
        </authorList>
    </citation>
    <scope>NUCLEOTIDE SEQUENCE [LARGE SCALE GENOMIC DNA]</scope>
    <source>
        <strain evidence="4 7">LMG 1382</strain>
    </source>
</reference>
<dbReference type="PROSITE" id="PS00061">
    <property type="entry name" value="ADH_SHORT"/>
    <property type="match status" value="1"/>
</dbReference>
<evidence type="ECO:0000313" key="6">
    <source>
        <dbReference type="Proteomes" id="UP000254958"/>
    </source>
</evidence>